<dbReference type="Proteomes" id="UP000554482">
    <property type="component" value="Unassembled WGS sequence"/>
</dbReference>
<feature type="coiled-coil region" evidence="1">
    <location>
        <begin position="72"/>
        <end position="109"/>
    </location>
</feature>
<evidence type="ECO:0008006" key="4">
    <source>
        <dbReference type="Google" id="ProtNLM"/>
    </source>
</evidence>
<proteinExistence type="predicted"/>
<keyword evidence="1" id="KW-0175">Coiled coil</keyword>
<evidence type="ECO:0000313" key="2">
    <source>
        <dbReference type="EMBL" id="KAF5205699.1"/>
    </source>
</evidence>
<comment type="caution">
    <text evidence="2">The sequence shown here is derived from an EMBL/GenBank/DDBJ whole genome shotgun (WGS) entry which is preliminary data.</text>
</comment>
<evidence type="ECO:0000256" key="1">
    <source>
        <dbReference type="SAM" id="Coils"/>
    </source>
</evidence>
<dbReference type="OrthoDB" id="1675519at2759"/>
<dbReference type="AlphaFoldDB" id="A0A7J6X7U6"/>
<sequence>MSKSSSVSIHHIPANVVRIPSPIKIAWRPENVGRKFIGCGLYANGESKCDTFNWIDSYMKPELRHQHLFYEHEELKSSSVHLKTRVEDLQNTISEMNKLNKILQKTIEETKL</sequence>
<keyword evidence="3" id="KW-1185">Reference proteome</keyword>
<accession>A0A7J6X7U6</accession>
<dbReference type="EMBL" id="JABWDY010003745">
    <property type="protein sequence ID" value="KAF5205699.1"/>
    <property type="molecule type" value="Genomic_DNA"/>
</dbReference>
<organism evidence="2 3">
    <name type="scientific">Thalictrum thalictroides</name>
    <name type="common">Rue-anemone</name>
    <name type="synonym">Anemone thalictroides</name>
    <dbReference type="NCBI Taxonomy" id="46969"/>
    <lineage>
        <taxon>Eukaryota</taxon>
        <taxon>Viridiplantae</taxon>
        <taxon>Streptophyta</taxon>
        <taxon>Embryophyta</taxon>
        <taxon>Tracheophyta</taxon>
        <taxon>Spermatophyta</taxon>
        <taxon>Magnoliopsida</taxon>
        <taxon>Ranunculales</taxon>
        <taxon>Ranunculaceae</taxon>
        <taxon>Thalictroideae</taxon>
        <taxon>Thalictrum</taxon>
    </lineage>
</organism>
<evidence type="ECO:0000313" key="3">
    <source>
        <dbReference type="Proteomes" id="UP000554482"/>
    </source>
</evidence>
<name>A0A7J6X7U6_THATH</name>
<gene>
    <name evidence="2" type="ORF">FRX31_004714</name>
</gene>
<reference evidence="2 3" key="1">
    <citation type="submission" date="2020-06" db="EMBL/GenBank/DDBJ databases">
        <title>Transcriptomic and genomic resources for Thalictrum thalictroides and T. hernandezii: Facilitating candidate gene discovery in an emerging model plant lineage.</title>
        <authorList>
            <person name="Arias T."/>
            <person name="Riano-Pachon D.M."/>
            <person name="Di Stilio V.S."/>
        </authorList>
    </citation>
    <scope>NUCLEOTIDE SEQUENCE [LARGE SCALE GENOMIC DNA]</scope>
    <source>
        <strain evidence="3">cv. WT478/WT964</strain>
        <tissue evidence="2">Leaves</tissue>
    </source>
</reference>
<protein>
    <recommendedName>
        <fullName evidence="4">Zinc finger GRF-type domain-containing protein</fullName>
    </recommendedName>
</protein>